<comment type="caution">
    <text evidence="1">The sequence shown here is derived from an EMBL/GenBank/DDBJ whole genome shotgun (WGS) entry which is preliminary data.</text>
</comment>
<proteinExistence type="predicted"/>
<protein>
    <submittedName>
        <fullName evidence="1">Uncharacterized protein</fullName>
    </submittedName>
</protein>
<reference evidence="1 2" key="1">
    <citation type="submission" date="2018-12" db="EMBL/GenBank/DDBJ databases">
        <title>The complete genome of the methanogenic archaea of the candidate phylum Verstraetearchaeota, obtained from the metagenome of underground thermal water.</title>
        <authorList>
            <person name="Kadnikov V.V."/>
            <person name="Mardanov A.V."/>
            <person name="Beletsky A.V."/>
            <person name="Karnachuk O.V."/>
            <person name="Ravin N.V."/>
        </authorList>
    </citation>
    <scope>NUCLEOTIDE SEQUENCE [LARGE SCALE GENOMIC DNA]</scope>
    <source>
        <strain evidence="1">Ch88</strain>
    </source>
</reference>
<dbReference type="Proteomes" id="UP000288215">
    <property type="component" value="Unassembled WGS sequence"/>
</dbReference>
<evidence type="ECO:0000313" key="2">
    <source>
        <dbReference type="Proteomes" id="UP000288215"/>
    </source>
</evidence>
<accession>A0A3S3RM24</accession>
<name>A0A3S3RM24_METS7</name>
<sequence>MVLSDHVLSNKMALKMKDRSKAFSLENFKSRFMKNVEKVLKS</sequence>
<dbReference type="EMBL" id="RXGA01000004">
    <property type="protein sequence ID" value="RWX72783.1"/>
    <property type="molecule type" value="Genomic_DNA"/>
</dbReference>
<evidence type="ECO:0000313" key="1">
    <source>
        <dbReference type="EMBL" id="RWX72783.1"/>
    </source>
</evidence>
<gene>
    <name evidence="1" type="ORF">Metus_1642</name>
</gene>
<dbReference type="AlphaFoldDB" id="A0A3S3RM24"/>
<organism evidence="1 2">
    <name type="scientific">Methanosuratincola subterraneus</name>
    <dbReference type="NCBI Taxonomy" id="2593994"/>
    <lineage>
        <taxon>Archaea</taxon>
        <taxon>Thermoproteota</taxon>
        <taxon>Methanosuratincolia</taxon>
        <taxon>Candidatus Methanomethylicales</taxon>
        <taxon>Candidatus Methanomethylicaceae</taxon>
        <taxon>Candidatus Methanosuratincola (ex Vanwonterghem et al. 2016)</taxon>
    </lineage>
</organism>